<evidence type="ECO:0000313" key="6">
    <source>
        <dbReference type="Proteomes" id="UP000246635"/>
    </source>
</evidence>
<evidence type="ECO:0000256" key="4">
    <source>
        <dbReference type="SAM" id="MobiDB-lite"/>
    </source>
</evidence>
<dbReference type="Proteomes" id="UP000246635">
    <property type="component" value="Unassembled WGS sequence"/>
</dbReference>
<keyword evidence="6" id="KW-1185">Reference proteome</keyword>
<evidence type="ECO:0000256" key="3">
    <source>
        <dbReference type="ARBA" id="ARBA00023026"/>
    </source>
</evidence>
<protein>
    <submittedName>
        <fullName evidence="5">Virulence plasmid B protein</fullName>
    </submittedName>
</protein>
<dbReference type="EMBL" id="QGTQ01000010">
    <property type="protein sequence ID" value="PWW01252.1"/>
    <property type="molecule type" value="Genomic_DNA"/>
</dbReference>
<feature type="compositionally biased region" description="Basic and acidic residues" evidence="4">
    <location>
        <begin position="1"/>
        <end position="13"/>
    </location>
</feature>
<organism evidence="5 6">
    <name type="scientific">Paenibacillus cellulosilyticus</name>
    <dbReference type="NCBI Taxonomy" id="375489"/>
    <lineage>
        <taxon>Bacteria</taxon>
        <taxon>Bacillati</taxon>
        <taxon>Bacillota</taxon>
        <taxon>Bacilli</taxon>
        <taxon>Bacillales</taxon>
        <taxon>Paenibacillaceae</taxon>
        <taxon>Paenibacillus</taxon>
    </lineage>
</organism>
<feature type="region of interest" description="Disordered" evidence="4">
    <location>
        <begin position="1"/>
        <end position="22"/>
    </location>
</feature>
<evidence type="ECO:0000256" key="1">
    <source>
        <dbReference type="ARBA" id="ARBA00004613"/>
    </source>
</evidence>
<evidence type="ECO:0000313" key="5">
    <source>
        <dbReference type="EMBL" id="PWW01252.1"/>
    </source>
</evidence>
<dbReference type="AlphaFoldDB" id="A0A2V2YSQ0"/>
<keyword evidence="3" id="KW-0843">Virulence</keyword>
<accession>A0A2V2YSQ0</accession>
<comment type="caution">
    <text evidence="5">The sequence shown here is derived from an EMBL/GenBank/DDBJ whole genome shotgun (WGS) entry which is preliminary data.</text>
</comment>
<keyword evidence="2" id="KW-0964">Secreted</keyword>
<dbReference type="GO" id="GO:0005737">
    <property type="term" value="C:cytoplasm"/>
    <property type="evidence" value="ECO:0007669"/>
    <property type="project" value="InterPro"/>
</dbReference>
<evidence type="ECO:0000256" key="2">
    <source>
        <dbReference type="ARBA" id="ARBA00022525"/>
    </source>
</evidence>
<name>A0A2V2YSQ0_9BACL</name>
<reference evidence="5 6" key="1">
    <citation type="submission" date="2018-05" db="EMBL/GenBank/DDBJ databases">
        <title>Genomic Encyclopedia of Type Strains, Phase III (KMG-III): the genomes of soil and plant-associated and newly described type strains.</title>
        <authorList>
            <person name="Whitman W."/>
        </authorList>
    </citation>
    <scope>NUCLEOTIDE SEQUENCE [LARGE SCALE GENOMIC DNA]</scope>
    <source>
        <strain evidence="5 6">CECT 5696</strain>
    </source>
</reference>
<proteinExistence type="predicted"/>
<sequence>MSENAERFLDLPEGRGSFHGLPGEEHVNEFAGEASFHVPVFTSPCRGFEPILELNYRSGGGNGSFGLGFELSVPNISRKTNRASRAMTNRMLFRLRERRI</sequence>
<dbReference type="Pfam" id="PF03534">
    <property type="entry name" value="SpvB"/>
    <property type="match status" value="1"/>
</dbReference>
<gene>
    <name evidence="5" type="ORF">DFQ01_110142</name>
</gene>
<dbReference type="GO" id="GO:0005576">
    <property type="term" value="C:extracellular region"/>
    <property type="evidence" value="ECO:0007669"/>
    <property type="project" value="UniProtKB-SubCell"/>
</dbReference>
<comment type="subcellular location">
    <subcellularLocation>
        <location evidence="1">Secreted</location>
    </subcellularLocation>
</comment>
<dbReference type="InterPro" id="IPR003284">
    <property type="entry name" value="Sal_SpvB"/>
</dbReference>